<proteinExistence type="predicted"/>
<dbReference type="EMBL" id="AKHW03001146">
    <property type="protein sequence ID" value="KYO43462.1"/>
    <property type="molecule type" value="Genomic_DNA"/>
</dbReference>
<sequence length="66" mass="7150">MTSDEGTGLPRRKWDCSTMSLEASAMDFSVSLSCSSSSTQIARMRLFSQGQKLLPLGAHITKSAPR</sequence>
<dbReference type="Proteomes" id="UP000050525">
    <property type="component" value="Unassembled WGS sequence"/>
</dbReference>
<dbReference type="AlphaFoldDB" id="A0A151P313"/>
<reference evidence="1 2" key="1">
    <citation type="journal article" date="2012" name="Genome Biol.">
        <title>Sequencing three crocodilian genomes to illuminate the evolution of archosaurs and amniotes.</title>
        <authorList>
            <person name="St John J.A."/>
            <person name="Braun E.L."/>
            <person name="Isberg S.R."/>
            <person name="Miles L.G."/>
            <person name="Chong A.Y."/>
            <person name="Gongora J."/>
            <person name="Dalzell P."/>
            <person name="Moran C."/>
            <person name="Bed'hom B."/>
            <person name="Abzhanov A."/>
            <person name="Burgess S.C."/>
            <person name="Cooksey A.M."/>
            <person name="Castoe T.A."/>
            <person name="Crawford N.G."/>
            <person name="Densmore L.D."/>
            <person name="Drew J.C."/>
            <person name="Edwards S.V."/>
            <person name="Faircloth B.C."/>
            <person name="Fujita M.K."/>
            <person name="Greenwold M.J."/>
            <person name="Hoffmann F.G."/>
            <person name="Howard J.M."/>
            <person name="Iguchi T."/>
            <person name="Janes D.E."/>
            <person name="Khan S.Y."/>
            <person name="Kohno S."/>
            <person name="de Koning A.J."/>
            <person name="Lance S.L."/>
            <person name="McCarthy F.M."/>
            <person name="McCormack J.E."/>
            <person name="Merchant M.E."/>
            <person name="Peterson D.G."/>
            <person name="Pollock D.D."/>
            <person name="Pourmand N."/>
            <person name="Raney B.J."/>
            <person name="Roessler K.A."/>
            <person name="Sanford J.R."/>
            <person name="Sawyer R.H."/>
            <person name="Schmidt C.J."/>
            <person name="Triplett E.W."/>
            <person name="Tuberville T.D."/>
            <person name="Venegas-Anaya M."/>
            <person name="Howard J.T."/>
            <person name="Jarvis E.D."/>
            <person name="Guillette L.J.Jr."/>
            <person name="Glenn T.C."/>
            <person name="Green R.E."/>
            <person name="Ray D.A."/>
        </authorList>
    </citation>
    <scope>NUCLEOTIDE SEQUENCE [LARGE SCALE GENOMIC DNA]</scope>
    <source>
        <strain evidence="1">KSC_2009_1</strain>
    </source>
</reference>
<organism evidence="1 2">
    <name type="scientific">Alligator mississippiensis</name>
    <name type="common">American alligator</name>
    <dbReference type="NCBI Taxonomy" id="8496"/>
    <lineage>
        <taxon>Eukaryota</taxon>
        <taxon>Metazoa</taxon>
        <taxon>Chordata</taxon>
        <taxon>Craniata</taxon>
        <taxon>Vertebrata</taxon>
        <taxon>Euteleostomi</taxon>
        <taxon>Archelosauria</taxon>
        <taxon>Archosauria</taxon>
        <taxon>Crocodylia</taxon>
        <taxon>Alligatoridae</taxon>
        <taxon>Alligatorinae</taxon>
        <taxon>Alligator</taxon>
    </lineage>
</organism>
<comment type="caution">
    <text evidence="1">The sequence shown here is derived from an EMBL/GenBank/DDBJ whole genome shotgun (WGS) entry which is preliminary data.</text>
</comment>
<accession>A0A151P313</accession>
<name>A0A151P313_ALLMI</name>
<protein>
    <submittedName>
        <fullName evidence="1">Uncharacterized protein</fullName>
    </submittedName>
</protein>
<evidence type="ECO:0000313" key="1">
    <source>
        <dbReference type="EMBL" id="KYO43462.1"/>
    </source>
</evidence>
<keyword evidence="2" id="KW-1185">Reference proteome</keyword>
<gene>
    <name evidence="1" type="ORF">Y1Q_0013523</name>
</gene>
<evidence type="ECO:0000313" key="2">
    <source>
        <dbReference type="Proteomes" id="UP000050525"/>
    </source>
</evidence>